<dbReference type="GO" id="GO:0009002">
    <property type="term" value="F:serine-type D-Ala-D-Ala carboxypeptidase activity"/>
    <property type="evidence" value="ECO:0007669"/>
    <property type="project" value="InterPro"/>
</dbReference>
<keyword evidence="4" id="KW-1185">Reference proteome</keyword>
<sequence>MPATAKRIPLILCLCLMSGVSFAKGHHQAQTAQPVAKHKPAKAAARSHGYDNPDTHAALVIDTANNAVLHAHNAGEPWYPASLTKMMTAFMAFDAMEAGRLSPDDTLTVSYHAAEQKGSRLGLRAGERITVDDAIRGLIARSANDAAVTLAEHIGGNEGDFAAAMTNKAHQIGMSHSSFENATGLPAPHQITTAHDMAVLAQTLIRRFPSQYHYFQTDSMTFHRRTMGAINPLLRSYPGAEGMKTGFTCASGYNIVGAAKRDGRRLIAVYLGGGSRNHRNAEVSRLLDAGFADNRDAAQLPGLDDATVVQANNQYPIHRLGPNVCNSTVPPVNTAAHAPSHAQPAVAGVAGRGSHAVQAADAKQHRSWGVVVGNFPNRQQGQGVLQKLRSNAPNVVAHSQATIISRTLNKGPQQYAALLTGLERDEAGRLCNMRSWERSVSCTALDPIALRAIQ</sequence>
<evidence type="ECO:0000256" key="1">
    <source>
        <dbReference type="SAM" id="SignalP"/>
    </source>
</evidence>
<name>A0A8D5AIX9_9GAMM</name>
<dbReference type="Proteomes" id="UP000824988">
    <property type="component" value="Chromosome"/>
</dbReference>
<gene>
    <name evidence="3" type="ORF">MoryE10_00870</name>
</gene>
<evidence type="ECO:0000313" key="4">
    <source>
        <dbReference type="Proteomes" id="UP000824988"/>
    </source>
</evidence>
<keyword evidence="1" id="KW-0732">Signal</keyword>
<dbReference type="PANTHER" id="PTHR21581:SF6">
    <property type="entry name" value="TRAFFICKING PROTEIN PARTICLE COMPLEX SUBUNIT 12"/>
    <property type="match status" value="1"/>
</dbReference>
<dbReference type="RefSeq" id="WP_221047877.1">
    <property type="nucleotide sequence ID" value="NZ_AP019782.1"/>
</dbReference>
<protein>
    <submittedName>
        <fullName evidence="3">Peptidase S11</fullName>
    </submittedName>
</protein>
<dbReference type="KEGG" id="moz:MoryE10_00870"/>
<proteinExistence type="predicted"/>
<evidence type="ECO:0000259" key="2">
    <source>
        <dbReference type="Pfam" id="PF00768"/>
    </source>
</evidence>
<dbReference type="EMBL" id="AP019782">
    <property type="protein sequence ID" value="BBL69481.1"/>
    <property type="molecule type" value="Genomic_DNA"/>
</dbReference>
<accession>A0A8D5AIX9</accession>
<dbReference type="Pfam" id="PF00768">
    <property type="entry name" value="Peptidase_S11"/>
    <property type="match status" value="1"/>
</dbReference>
<dbReference type="InterPro" id="IPR001967">
    <property type="entry name" value="Peptidase_S11_N"/>
</dbReference>
<reference evidence="3" key="1">
    <citation type="submission" date="2019-06" db="EMBL/GenBank/DDBJ databases">
        <title>Complete genome sequence of Methylogaea oryzae strain JCM16910.</title>
        <authorList>
            <person name="Asakawa S."/>
        </authorList>
    </citation>
    <scope>NUCLEOTIDE SEQUENCE</scope>
    <source>
        <strain evidence="3">E10</strain>
    </source>
</reference>
<dbReference type="GO" id="GO:0006508">
    <property type="term" value="P:proteolysis"/>
    <property type="evidence" value="ECO:0007669"/>
    <property type="project" value="InterPro"/>
</dbReference>
<dbReference type="AlphaFoldDB" id="A0A8D5AIX9"/>
<feature type="chain" id="PRO_5034785992" evidence="1">
    <location>
        <begin position="24"/>
        <end position="454"/>
    </location>
</feature>
<evidence type="ECO:0000313" key="3">
    <source>
        <dbReference type="EMBL" id="BBL69481.1"/>
    </source>
</evidence>
<feature type="domain" description="Peptidase S11 D-alanyl-D-alanine carboxypeptidase A N-terminal" evidence="2">
    <location>
        <begin position="54"/>
        <end position="272"/>
    </location>
</feature>
<organism evidence="3 4">
    <name type="scientific">Methylogaea oryzae</name>
    <dbReference type="NCBI Taxonomy" id="1295382"/>
    <lineage>
        <taxon>Bacteria</taxon>
        <taxon>Pseudomonadati</taxon>
        <taxon>Pseudomonadota</taxon>
        <taxon>Gammaproteobacteria</taxon>
        <taxon>Methylococcales</taxon>
        <taxon>Methylococcaceae</taxon>
        <taxon>Methylogaea</taxon>
    </lineage>
</organism>
<feature type="signal peptide" evidence="1">
    <location>
        <begin position="1"/>
        <end position="23"/>
    </location>
</feature>
<dbReference type="PANTHER" id="PTHR21581">
    <property type="entry name" value="D-ALANYL-D-ALANINE CARBOXYPEPTIDASE"/>
    <property type="match status" value="1"/>
</dbReference>